<dbReference type="AlphaFoldDB" id="A0A395ITC5"/>
<proteinExistence type="inferred from homology"/>
<evidence type="ECO:0000313" key="2">
    <source>
        <dbReference type="EMBL" id="RAL63560.1"/>
    </source>
</evidence>
<organism evidence="2 3">
    <name type="scientific">Monilinia fructigena</name>
    <dbReference type="NCBI Taxonomy" id="38457"/>
    <lineage>
        <taxon>Eukaryota</taxon>
        <taxon>Fungi</taxon>
        <taxon>Dikarya</taxon>
        <taxon>Ascomycota</taxon>
        <taxon>Pezizomycotina</taxon>
        <taxon>Leotiomycetes</taxon>
        <taxon>Helotiales</taxon>
        <taxon>Sclerotiniaceae</taxon>
        <taxon>Monilinia</taxon>
    </lineage>
</organism>
<dbReference type="OrthoDB" id="412788at2759"/>
<gene>
    <name evidence="2" type="ORF">DID88_003604</name>
</gene>
<dbReference type="Proteomes" id="UP000249056">
    <property type="component" value="Unassembled WGS sequence"/>
</dbReference>
<dbReference type="GO" id="GO:0016491">
    <property type="term" value="F:oxidoreductase activity"/>
    <property type="evidence" value="ECO:0007669"/>
    <property type="project" value="InterPro"/>
</dbReference>
<sequence>MRRPLNGPEQDYALALCNAQSMKVNKVMSVDEMILFQLFDNSNTKAKFCVHSAFLDPTVGTEAPSRASIEVRAIFIG</sequence>
<dbReference type="PANTHER" id="PTHR34598">
    <property type="entry name" value="BLL6449 PROTEIN"/>
    <property type="match status" value="1"/>
</dbReference>
<dbReference type="EMBL" id="QKRW01000018">
    <property type="protein sequence ID" value="RAL63560.1"/>
    <property type="molecule type" value="Genomic_DNA"/>
</dbReference>
<comment type="caution">
    <text evidence="2">The sequence shown here is derived from an EMBL/GenBank/DDBJ whole genome shotgun (WGS) entry which is preliminary data.</text>
</comment>
<evidence type="ECO:0000256" key="1">
    <source>
        <dbReference type="ARBA" id="ARBA00023604"/>
    </source>
</evidence>
<dbReference type="PANTHER" id="PTHR34598:SF3">
    <property type="entry name" value="OXIDOREDUCTASE AN1597"/>
    <property type="match status" value="1"/>
</dbReference>
<keyword evidence="3" id="KW-1185">Reference proteome</keyword>
<comment type="similarity">
    <text evidence="1">Belongs to the asaB hydroxylase/desaturase family.</text>
</comment>
<evidence type="ECO:0000313" key="3">
    <source>
        <dbReference type="Proteomes" id="UP000249056"/>
    </source>
</evidence>
<dbReference type="InterPro" id="IPR044053">
    <property type="entry name" value="AsaB-like"/>
</dbReference>
<accession>A0A395ITC5</accession>
<protein>
    <submittedName>
        <fullName evidence="2">Uncharacterized protein</fullName>
    </submittedName>
</protein>
<reference evidence="2 3" key="1">
    <citation type="submission" date="2018-06" db="EMBL/GenBank/DDBJ databases">
        <title>Genome Sequence of the Brown Rot Fungal Pathogen Monilinia fructigena.</title>
        <authorList>
            <person name="Landi L."/>
            <person name="De Miccolis Angelini R.M."/>
            <person name="Pollastro S."/>
            <person name="Abate D."/>
            <person name="Faretra F."/>
            <person name="Romanazzi G."/>
        </authorList>
    </citation>
    <scope>NUCLEOTIDE SEQUENCE [LARGE SCALE GENOMIC DNA]</scope>
    <source>
        <strain evidence="2 3">Mfrg269</strain>
    </source>
</reference>
<name>A0A395ITC5_9HELO</name>